<reference evidence="14" key="1">
    <citation type="journal article" date="2015" name="BMC Evol. Biol.">
        <title>Chloroplast phylogenomic analysis of chlorophyte green algae identifies a novel lineage sister to the Sphaeropleales (Chlorophyceae).</title>
        <authorList>
            <person name="Lemieux C."/>
            <person name="Vincent A.T."/>
            <person name="Labarre A."/>
            <person name="Otis C."/>
            <person name="Turmel M."/>
        </authorList>
    </citation>
    <scope>NUCLEOTIDE SEQUENCE</scope>
</reference>
<organism evidence="14">
    <name type="scientific">Mychonastes jurisii</name>
    <name type="common">Chlorophycean green alga</name>
    <name type="synonym">Pseudodictyosphaerium jurisii</name>
    <dbReference type="NCBI Taxonomy" id="797708"/>
    <lineage>
        <taxon>Eukaryota</taxon>
        <taxon>Viridiplantae</taxon>
        <taxon>Chlorophyta</taxon>
        <taxon>core chlorophytes</taxon>
        <taxon>Chlorophyceae</taxon>
        <taxon>CS clade</taxon>
        <taxon>Sphaeropleales</taxon>
        <taxon>Mychonastaceae</taxon>
        <taxon>Mychonastes</taxon>
    </lineage>
</organism>
<evidence type="ECO:0000256" key="7">
    <source>
        <dbReference type="ARBA" id="ARBA00023065"/>
    </source>
</evidence>
<comment type="function">
    <text evidence="10 11">F(1)F(0) ATP synthase produces ATP from ADP in the presence of a proton or sodium gradient. F-type ATPases consist of two structural domains, F(1) containing the extramembraneous catalytic core and F(0) containing the membrane proton channel, linked together by a central stalk and a peripheral stalk. During catalysis, ATP synthesis in the catalytic domain of F(1) is coupled via a rotary mechanism of the central stalk subunits to proton translocation.</text>
</comment>
<keyword evidence="7 11" id="KW-0406">Ion transport</keyword>
<evidence type="ECO:0000256" key="2">
    <source>
        <dbReference type="ARBA" id="ARBA00022448"/>
    </source>
</evidence>
<dbReference type="Pfam" id="PF00430">
    <property type="entry name" value="ATP-synt_B"/>
    <property type="match status" value="1"/>
</dbReference>
<dbReference type="PANTHER" id="PTHR34264">
    <property type="entry name" value="ATP SYNTHASE SUBUNIT B, CHLOROPLASTIC"/>
    <property type="match status" value="1"/>
</dbReference>
<proteinExistence type="inferred from homology"/>
<dbReference type="PANTHER" id="PTHR34264:SF3">
    <property type="entry name" value="ATP SYNTHASE SUBUNIT B, CHLOROPLASTIC"/>
    <property type="match status" value="1"/>
</dbReference>
<keyword evidence="11" id="KW-0793">Thylakoid</keyword>
<dbReference type="InterPro" id="IPR002146">
    <property type="entry name" value="ATP_synth_b/b'su_bac/chlpt"/>
</dbReference>
<evidence type="ECO:0000256" key="6">
    <source>
        <dbReference type="ARBA" id="ARBA00022989"/>
    </source>
</evidence>
<dbReference type="EMBL" id="KT625411">
    <property type="protein sequence ID" value="ALO62693.1"/>
    <property type="molecule type" value="Genomic_DNA"/>
</dbReference>
<keyword evidence="3 11" id="KW-0138">CF(0)</keyword>
<evidence type="ECO:0000256" key="1">
    <source>
        <dbReference type="ARBA" id="ARBA00004167"/>
    </source>
</evidence>
<dbReference type="GO" id="GO:0045259">
    <property type="term" value="C:proton-transporting ATP synthase complex"/>
    <property type="evidence" value="ECO:0007669"/>
    <property type="project" value="UniProtKB-KW"/>
</dbReference>
<evidence type="ECO:0000256" key="5">
    <source>
        <dbReference type="ARBA" id="ARBA00022781"/>
    </source>
</evidence>
<evidence type="ECO:0000256" key="13">
    <source>
        <dbReference type="SAM" id="Coils"/>
    </source>
</evidence>
<feature type="transmembrane region" description="Helical" evidence="11">
    <location>
        <begin position="26"/>
        <end position="48"/>
    </location>
</feature>
<keyword evidence="5 11" id="KW-0375">Hydrogen ion transport</keyword>
<comment type="similarity">
    <text evidence="11 12">Belongs to the ATPase B chain family.</text>
</comment>
<keyword evidence="14" id="KW-0934">Plastid</keyword>
<comment type="subunit">
    <text evidence="11">F-type ATPases have 2 components, F(1) - the catalytic core - and F(0) - the membrane proton channel. F(1) has five subunits: alpha(3), beta(3), gamma(1), delta(1), epsilon(1). F(0) has four main subunits: a(1), b(1), b'(1) and c(10-14). The alpha and beta chains form an alternating ring which encloses part of the gamma chain. F(1) is attached to F(0) by a central stalk formed by the gamma and epsilon chains, while a peripheral stalk is formed by the delta, b and b' chains.</text>
</comment>
<dbReference type="GeneID" id="26378263"/>
<evidence type="ECO:0000256" key="4">
    <source>
        <dbReference type="ARBA" id="ARBA00022692"/>
    </source>
</evidence>
<name>A0A0S2LMM5_MYCJU</name>
<keyword evidence="9 11" id="KW-0066">ATP synthesis</keyword>
<evidence type="ECO:0000256" key="10">
    <source>
        <dbReference type="ARBA" id="ARBA00025198"/>
    </source>
</evidence>
<sequence>MNLDILTTLPLGEGFGLNTNIFDTNVINLSAVVAIVVSFVGNNLTALLDERRKTILGNMEEATVRANEAKAKLAEAKAQLEMAKSKAQAIRDEGASKVTQEVNSCIKQHEERLSLLDEFKSDTLNFYQQKAFKQAYTYVISRIMDRVKERLDKGLDPTYHVVVNNFYVSRFTEYTP</sequence>
<dbReference type="AlphaFoldDB" id="A0A0S2LMM5"/>
<feature type="coiled-coil region" evidence="13">
    <location>
        <begin position="59"/>
        <end position="93"/>
    </location>
</feature>
<evidence type="ECO:0000313" key="14">
    <source>
        <dbReference type="EMBL" id="ALO62693.1"/>
    </source>
</evidence>
<dbReference type="CDD" id="cd06503">
    <property type="entry name" value="ATP-synt_Fo_b"/>
    <property type="match status" value="1"/>
</dbReference>
<keyword evidence="8 11" id="KW-0472">Membrane</keyword>
<accession>A0A0S2LMM5</accession>
<dbReference type="HAMAP" id="MF_01398">
    <property type="entry name" value="ATP_synth_b_bprime"/>
    <property type="match status" value="1"/>
</dbReference>
<keyword evidence="2 11" id="KW-0813">Transport</keyword>
<evidence type="ECO:0000256" key="8">
    <source>
        <dbReference type="ARBA" id="ARBA00023136"/>
    </source>
</evidence>
<evidence type="ECO:0000256" key="11">
    <source>
        <dbReference type="HAMAP-Rule" id="MF_01398"/>
    </source>
</evidence>
<keyword evidence="13" id="KW-0175">Coiled coil</keyword>
<evidence type="ECO:0000256" key="3">
    <source>
        <dbReference type="ARBA" id="ARBA00022547"/>
    </source>
</evidence>
<evidence type="ECO:0000256" key="9">
    <source>
        <dbReference type="ARBA" id="ARBA00023310"/>
    </source>
</evidence>
<gene>
    <name evidence="11 14" type="primary">atpF</name>
</gene>
<keyword evidence="4 11" id="KW-0812">Transmembrane</keyword>
<dbReference type="GO" id="GO:0046933">
    <property type="term" value="F:proton-transporting ATP synthase activity, rotational mechanism"/>
    <property type="evidence" value="ECO:0007669"/>
    <property type="project" value="UniProtKB-UniRule"/>
</dbReference>
<dbReference type="GO" id="GO:0009535">
    <property type="term" value="C:chloroplast thylakoid membrane"/>
    <property type="evidence" value="ECO:0007669"/>
    <property type="project" value="UniProtKB-SubCell"/>
</dbReference>
<comment type="subcellular location">
    <subcellularLocation>
        <location evidence="1">Membrane</location>
        <topology evidence="1">Single-pass membrane protein</topology>
    </subcellularLocation>
    <subcellularLocation>
        <location evidence="11">Plastid</location>
        <location evidence="11">Chloroplast thylakoid membrane</location>
        <topology evidence="11">Single-pass membrane protein</topology>
    </subcellularLocation>
</comment>
<evidence type="ECO:0000256" key="12">
    <source>
        <dbReference type="RuleBase" id="RU003848"/>
    </source>
</evidence>
<dbReference type="RefSeq" id="YP_009184640.1">
    <property type="nucleotide sequence ID" value="NC_028579.1"/>
</dbReference>
<protein>
    <recommendedName>
        <fullName evidence="11">ATP synthase subunit b, chloroplastic</fullName>
    </recommendedName>
    <alternativeName>
        <fullName evidence="11">ATP synthase F(0) sector subunit b</fullName>
    </alternativeName>
    <alternativeName>
        <fullName evidence="11">ATPase subunit I</fullName>
    </alternativeName>
</protein>
<comment type="function">
    <text evidence="11">Component of the F(0) channel, it forms part of the peripheral stalk, linking F(1) to F(0).</text>
</comment>
<comment type="miscellaneous">
    <text evidence="11">In plastids the F-type ATPase is also known as CF(1)CF(0).</text>
</comment>
<geneLocation type="chloroplast" evidence="14"/>
<keyword evidence="14" id="KW-0150">Chloroplast</keyword>
<keyword evidence="6 11" id="KW-1133">Transmembrane helix</keyword>